<dbReference type="InterPro" id="IPR011701">
    <property type="entry name" value="MFS"/>
</dbReference>
<feature type="transmembrane region" description="Helical" evidence="6">
    <location>
        <begin position="103"/>
        <end position="126"/>
    </location>
</feature>
<feature type="transmembrane region" description="Helical" evidence="6">
    <location>
        <begin position="251"/>
        <end position="269"/>
    </location>
</feature>
<evidence type="ECO:0000259" key="7">
    <source>
        <dbReference type="PROSITE" id="PS50850"/>
    </source>
</evidence>
<dbReference type="InterPro" id="IPR020846">
    <property type="entry name" value="MFS_dom"/>
</dbReference>
<evidence type="ECO:0000313" key="8">
    <source>
        <dbReference type="EMBL" id="HIX85020.1"/>
    </source>
</evidence>
<dbReference type="PROSITE" id="PS50850">
    <property type="entry name" value="MFS"/>
    <property type="match status" value="1"/>
</dbReference>
<proteinExistence type="predicted"/>
<dbReference type="Gene3D" id="1.20.1720.10">
    <property type="entry name" value="Multidrug resistance protein D"/>
    <property type="match status" value="1"/>
</dbReference>
<sequence length="366" mass="39681">MKTINKNGTRPEAYDAETHLTGNLDWDGLRRPRIYYAIAATFCGLFLSVLDGSICNVALPSMAAQLNVPSEDSIWIVNAFQLAVMMLLLPFASMGELWGYKQVYLCGIIVFTVGSVACALSTTLPVLVVSRVVQGIGAAMLMSVNTSMVKLIYPKRHLGKGVGLNATVVAIASVTGPTLSAAILAVAPWPWLFAINVPVGIATFLMASRYLPDNPVRVVGRRFDWHEAVFNAATMGLFIGCVEAYSHDVPLRWVLVGIAVLLILATAYVRMERGRKYPMLPFDLLRIPIFTTSVATSIISFTAQMLVMVGMPFMLVNTFEYNAVGIGLLMTAWPLAIVFVAPLAGLLINHVHPGEVPYLSGLNCLS</sequence>
<evidence type="ECO:0000256" key="5">
    <source>
        <dbReference type="ARBA" id="ARBA00023136"/>
    </source>
</evidence>
<feature type="transmembrane region" description="Helical" evidence="6">
    <location>
        <begin position="162"/>
        <end position="183"/>
    </location>
</feature>
<dbReference type="EMBL" id="DXEN01000002">
    <property type="protein sequence ID" value="HIX85020.1"/>
    <property type="molecule type" value="Genomic_DNA"/>
</dbReference>
<evidence type="ECO:0000313" key="9">
    <source>
        <dbReference type="Proteomes" id="UP000823847"/>
    </source>
</evidence>
<dbReference type="SUPFAM" id="SSF103473">
    <property type="entry name" value="MFS general substrate transporter"/>
    <property type="match status" value="1"/>
</dbReference>
<dbReference type="InterPro" id="IPR036259">
    <property type="entry name" value="MFS_trans_sf"/>
</dbReference>
<dbReference type="Proteomes" id="UP000823847">
    <property type="component" value="Unassembled WGS sequence"/>
</dbReference>
<feature type="transmembrane region" description="Helical" evidence="6">
    <location>
        <begin position="228"/>
        <end position="245"/>
    </location>
</feature>
<feature type="transmembrane region" description="Helical" evidence="6">
    <location>
        <begin position="189"/>
        <end position="207"/>
    </location>
</feature>
<dbReference type="GO" id="GO:0022857">
    <property type="term" value="F:transmembrane transporter activity"/>
    <property type="evidence" value="ECO:0007669"/>
    <property type="project" value="InterPro"/>
</dbReference>
<dbReference type="GO" id="GO:0016020">
    <property type="term" value="C:membrane"/>
    <property type="evidence" value="ECO:0007669"/>
    <property type="project" value="UniProtKB-SubCell"/>
</dbReference>
<dbReference type="CDD" id="cd17321">
    <property type="entry name" value="MFS_MMR_MDR_like"/>
    <property type="match status" value="1"/>
</dbReference>
<accession>A0A9D1XPF1</accession>
<feature type="transmembrane region" description="Helical" evidence="6">
    <location>
        <begin position="34"/>
        <end position="54"/>
    </location>
</feature>
<organism evidence="8 9">
    <name type="scientific">Candidatus Parabacteroides intestinigallinarum</name>
    <dbReference type="NCBI Taxonomy" id="2838722"/>
    <lineage>
        <taxon>Bacteria</taxon>
        <taxon>Pseudomonadati</taxon>
        <taxon>Bacteroidota</taxon>
        <taxon>Bacteroidia</taxon>
        <taxon>Bacteroidales</taxon>
        <taxon>Tannerellaceae</taxon>
        <taxon>Parabacteroides</taxon>
    </lineage>
</organism>
<protein>
    <submittedName>
        <fullName evidence="8">MFS transporter</fullName>
    </submittedName>
</protein>
<feature type="transmembrane region" description="Helical" evidence="6">
    <location>
        <begin position="132"/>
        <end position="153"/>
    </location>
</feature>
<comment type="caution">
    <text evidence="8">The sequence shown here is derived from an EMBL/GenBank/DDBJ whole genome shotgun (WGS) entry which is preliminary data.</text>
</comment>
<keyword evidence="2" id="KW-0813">Transport</keyword>
<keyword evidence="4 6" id="KW-1133">Transmembrane helix</keyword>
<name>A0A9D1XPF1_9BACT</name>
<reference evidence="8" key="2">
    <citation type="submission" date="2021-04" db="EMBL/GenBank/DDBJ databases">
        <authorList>
            <person name="Gilroy R."/>
        </authorList>
    </citation>
    <scope>NUCLEOTIDE SEQUENCE</scope>
    <source>
        <strain evidence="8">ChiHecec2B26-12326</strain>
    </source>
</reference>
<evidence type="ECO:0000256" key="4">
    <source>
        <dbReference type="ARBA" id="ARBA00022989"/>
    </source>
</evidence>
<feature type="transmembrane region" description="Helical" evidence="6">
    <location>
        <begin position="74"/>
        <end position="91"/>
    </location>
</feature>
<evidence type="ECO:0000256" key="6">
    <source>
        <dbReference type="SAM" id="Phobius"/>
    </source>
</evidence>
<dbReference type="AlphaFoldDB" id="A0A9D1XPF1"/>
<feature type="transmembrane region" description="Helical" evidence="6">
    <location>
        <begin position="323"/>
        <end position="348"/>
    </location>
</feature>
<feature type="domain" description="Major facilitator superfamily (MFS) profile" evidence="7">
    <location>
        <begin position="37"/>
        <end position="366"/>
    </location>
</feature>
<keyword evidence="3 6" id="KW-0812">Transmembrane</keyword>
<gene>
    <name evidence="8" type="ORF">H9848_00175</name>
</gene>
<evidence type="ECO:0000256" key="3">
    <source>
        <dbReference type="ARBA" id="ARBA00022692"/>
    </source>
</evidence>
<evidence type="ECO:0000256" key="1">
    <source>
        <dbReference type="ARBA" id="ARBA00004141"/>
    </source>
</evidence>
<dbReference type="PANTHER" id="PTHR42718:SF9">
    <property type="entry name" value="MAJOR FACILITATOR SUPERFAMILY MULTIDRUG TRANSPORTER MFSC"/>
    <property type="match status" value="1"/>
</dbReference>
<reference evidence="8" key="1">
    <citation type="journal article" date="2021" name="PeerJ">
        <title>Extensive microbial diversity within the chicken gut microbiome revealed by metagenomics and culture.</title>
        <authorList>
            <person name="Gilroy R."/>
            <person name="Ravi A."/>
            <person name="Getino M."/>
            <person name="Pursley I."/>
            <person name="Horton D.L."/>
            <person name="Alikhan N.F."/>
            <person name="Baker D."/>
            <person name="Gharbi K."/>
            <person name="Hall N."/>
            <person name="Watson M."/>
            <person name="Adriaenssens E.M."/>
            <person name="Foster-Nyarko E."/>
            <person name="Jarju S."/>
            <person name="Secka A."/>
            <person name="Antonio M."/>
            <person name="Oren A."/>
            <person name="Chaudhuri R.R."/>
            <person name="La Ragione R."/>
            <person name="Hildebrand F."/>
            <person name="Pallen M.J."/>
        </authorList>
    </citation>
    <scope>NUCLEOTIDE SEQUENCE</scope>
    <source>
        <strain evidence="8">ChiHecec2B26-12326</strain>
    </source>
</reference>
<keyword evidence="5 6" id="KW-0472">Membrane</keyword>
<comment type="subcellular location">
    <subcellularLocation>
        <location evidence="1">Membrane</location>
        <topology evidence="1">Multi-pass membrane protein</topology>
    </subcellularLocation>
</comment>
<evidence type="ECO:0000256" key="2">
    <source>
        <dbReference type="ARBA" id="ARBA00022448"/>
    </source>
</evidence>
<dbReference type="Pfam" id="PF07690">
    <property type="entry name" value="MFS_1"/>
    <property type="match status" value="1"/>
</dbReference>
<feature type="transmembrane region" description="Helical" evidence="6">
    <location>
        <begin position="289"/>
        <end position="311"/>
    </location>
</feature>
<dbReference type="PANTHER" id="PTHR42718">
    <property type="entry name" value="MAJOR FACILITATOR SUPERFAMILY MULTIDRUG TRANSPORTER MFSC"/>
    <property type="match status" value="1"/>
</dbReference>